<comment type="subcellular location">
    <subcellularLocation>
        <location evidence="1">Membrane</location>
    </subcellularLocation>
</comment>
<dbReference type="PANTHER" id="PTHR32089">
    <property type="entry name" value="METHYL-ACCEPTING CHEMOTAXIS PROTEIN MCPB"/>
    <property type="match status" value="1"/>
</dbReference>
<evidence type="ECO:0000259" key="6">
    <source>
        <dbReference type="PROSITE" id="PS50111"/>
    </source>
</evidence>
<evidence type="ECO:0000313" key="9">
    <source>
        <dbReference type="Proteomes" id="UP000243535"/>
    </source>
</evidence>
<evidence type="ECO:0000256" key="4">
    <source>
        <dbReference type="PROSITE-ProRule" id="PRU00284"/>
    </source>
</evidence>
<keyword evidence="2 4" id="KW-0807">Transducer</keyword>
<dbReference type="CDD" id="cd11386">
    <property type="entry name" value="MCP_signal"/>
    <property type="match status" value="1"/>
</dbReference>
<evidence type="ECO:0000256" key="2">
    <source>
        <dbReference type="ARBA" id="ARBA00023224"/>
    </source>
</evidence>
<dbReference type="Gene3D" id="1.10.287.950">
    <property type="entry name" value="Methyl-accepting chemotaxis protein"/>
    <property type="match status" value="1"/>
</dbReference>
<dbReference type="GO" id="GO:0007165">
    <property type="term" value="P:signal transduction"/>
    <property type="evidence" value="ECO:0007669"/>
    <property type="project" value="UniProtKB-KW"/>
</dbReference>
<dbReference type="Pfam" id="PF12729">
    <property type="entry name" value="4HB_MCP_1"/>
    <property type="match status" value="1"/>
</dbReference>
<sequence>MKNFSIAARISFGFALLVLALIASTVMSLVGFSSIERTVNELTDHDLAFFNRMVDARYHAGNLRRYEKDYFINLGNASERKEYKQKWDTSLAETRKSLEAAAVNPLDAEAGSTLNTLKTQLGTYEQGFNTVTQQVEGGQVTDTAAANAAFTPYKDNIRSLETSLRGLTDRAQEAANQVDDQIGAAADRSRTLLITLGATMLVVAVLLSLAIIRSIRSPLGTLTATSNRLAETRDLTADIPEFGSNELGRVAGSLRSLVGTVRTLVHESHGSSARLVASADELSRVSENVSESAQVQSQAAVASASAIEQMTVSINVMASNMEGVEEQAHKAAAEAESGSQLAGQAANDIRRIAASINEAASTIERLNQSSGEIGTIVQVIREIADQTNLLALNAAIEAARAGEMGRGFAVVADEVRKLAERTSSATAEISGRIGAVQNDTQAAYQNMREAHDRIEAGVQGTSQVETALDQIRRYSELSLEKISEVGYAIREQSQASQSVAQNVQQIAEMTENTSAAVSSASALAQELKRLSADLDQHLNRFTV</sequence>
<keyword evidence="5" id="KW-0812">Transmembrane</keyword>
<dbReference type="SUPFAM" id="SSF58104">
    <property type="entry name" value="Methyl-accepting chemotaxis protein (MCP) signaling domain"/>
    <property type="match status" value="1"/>
</dbReference>
<dbReference type="GO" id="GO:0016020">
    <property type="term" value="C:membrane"/>
    <property type="evidence" value="ECO:0007669"/>
    <property type="project" value="UniProtKB-SubCell"/>
</dbReference>
<dbReference type="Proteomes" id="UP000243535">
    <property type="component" value="Unassembled WGS sequence"/>
</dbReference>
<evidence type="ECO:0000256" key="3">
    <source>
        <dbReference type="ARBA" id="ARBA00029447"/>
    </source>
</evidence>
<name>A0A0K6GTQ5_9NEIS</name>
<dbReference type="InterPro" id="IPR004090">
    <property type="entry name" value="Chemotax_Me-accpt_rcpt"/>
</dbReference>
<dbReference type="PANTHER" id="PTHR32089:SF112">
    <property type="entry name" value="LYSOZYME-LIKE PROTEIN-RELATED"/>
    <property type="match status" value="1"/>
</dbReference>
<dbReference type="SMART" id="SM00283">
    <property type="entry name" value="MA"/>
    <property type="match status" value="1"/>
</dbReference>
<dbReference type="FunFam" id="1.10.287.950:FF:000001">
    <property type="entry name" value="Methyl-accepting chemotaxis sensory transducer"/>
    <property type="match status" value="1"/>
</dbReference>
<dbReference type="Pfam" id="PF00015">
    <property type="entry name" value="MCPsignal"/>
    <property type="match status" value="1"/>
</dbReference>
<dbReference type="AlphaFoldDB" id="A0A0K6GTQ5"/>
<feature type="domain" description="HAMP" evidence="7">
    <location>
        <begin position="213"/>
        <end position="266"/>
    </location>
</feature>
<evidence type="ECO:0000313" key="8">
    <source>
        <dbReference type="EMBL" id="CUA81943.1"/>
    </source>
</evidence>
<evidence type="ECO:0000256" key="5">
    <source>
        <dbReference type="SAM" id="Phobius"/>
    </source>
</evidence>
<evidence type="ECO:0000259" key="7">
    <source>
        <dbReference type="PROSITE" id="PS50885"/>
    </source>
</evidence>
<dbReference type="PROSITE" id="PS50111">
    <property type="entry name" value="CHEMOTAXIS_TRANSDUC_2"/>
    <property type="match status" value="1"/>
</dbReference>
<gene>
    <name evidence="8" type="ORF">Ga0061063_0791</name>
</gene>
<dbReference type="GO" id="GO:0004888">
    <property type="term" value="F:transmembrane signaling receptor activity"/>
    <property type="evidence" value="ECO:0007669"/>
    <property type="project" value="InterPro"/>
</dbReference>
<organism evidence="8 9">
    <name type="scientific">Gulbenkiania indica</name>
    <dbReference type="NCBI Taxonomy" id="375574"/>
    <lineage>
        <taxon>Bacteria</taxon>
        <taxon>Pseudomonadati</taxon>
        <taxon>Pseudomonadota</taxon>
        <taxon>Betaproteobacteria</taxon>
        <taxon>Neisseriales</taxon>
        <taxon>Chromobacteriaceae</taxon>
        <taxon>Gulbenkiania</taxon>
    </lineage>
</organism>
<dbReference type="PRINTS" id="PR00260">
    <property type="entry name" value="CHEMTRNSDUCR"/>
</dbReference>
<keyword evidence="5" id="KW-1133">Transmembrane helix</keyword>
<dbReference type="SMART" id="SM00304">
    <property type="entry name" value="HAMP"/>
    <property type="match status" value="2"/>
</dbReference>
<reference evidence="9" key="1">
    <citation type="submission" date="2015-08" db="EMBL/GenBank/DDBJ databases">
        <authorList>
            <person name="Varghese N."/>
        </authorList>
    </citation>
    <scope>NUCLEOTIDE SEQUENCE [LARGE SCALE GENOMIC DNA]</scope>
    <source>
        <strain evidence="9">DSM 17901</strain>
    </source>
</reference>
<dbReference type="OrthoDB" id="2489132at2"/>
<dbReference type="GO" id="GO:0006935">
    <property type="term" value="P:chemotaxis"/>
    <property type="evidence" value="ECO:0007669"/>
    <property type="project" value="InterPro"/>
</dbReference>
<dbReference type="STRING" id="375574.GCA_001418035_00589"/>
<keyword evidence="5" id="KW-0472">Membrane</keyword>
<proteinExistence type="inferred from homology"/>
<feature type="transmembrane region" description="Helical" evidence="5">
    <location>
        <begin position="192"/>
        <end position="212"/>
    </location>
</feature>
<feature type="domain" description="Methyl-accepting transducer" evidence="6">
    <location>
        <begin position="271"/>
        <end position="507"/>
    </location>
</feature>
<keyword evidence="9" id="KW-1185">Reference proteome</keyword>
<dbReference type="InterPro" id="IPR003660">
    <property type="entry name" value="HAMP_dom"/>
</dbReference>
<dbReference type="EMBL" id="CYHA01000001">
    <property type="protein sequence ID" value="CUA81943.1"/>
    <property type="molecule type" value="Genomic_DNA"/>
</dbReference>
<comment type="similarity">
    <text evidence="3">Belongs to the methyl-accepting chemotaxis (MCP) protein family.</text>
</comment>
<protein>
    <submittedName>
        <fullName evidence="8">Methyl-accepting chemotaxis protein</fullName>
    </submittedName>
</protein>
<accession>A0A0K6GTQ5</accession>
<dbReference type="InterPro" id="IPR024478">
    <property type="entry name" value="HlyB_4HB_MCP"/>
</dbReference>
<dbReference type="RefSeq" id="WP_054286247.1">
    <property type="nucleotide sequence ID" value="NZ_CYHA01000001.1"/>
</dbReference>
<evidence type="ECO:0000256" key="1">
    <source>
        <dbReference type="ARBA" id="ARBA00004370"/>
    </source>
</evidence>
<dbReference type="InterPro" id="IPR004089">
    <property type="entry name" value="MCPsignal_dom"/>
</dbReference>
<dbReference type="Pfam" id="PF00672">
    <property type="entry name" value="HAMP"/>
    <property type="match status" value="1"/>
</dbReference>
<dbReference type="PROSITE" id="PS50885">
    <property type="entry name" value="HAMP"/>
    <property type="match status" value="1"/>
</dbReference>